<proteinExistence type="predicted"/>
<evidence type="ECO:0000256" key="7">
    <source>
        <dbReference type="ARBA" id="ARBA00022842"/>
    </source>
</evidence>
<dbReference type="GO" id="GO:0016020">
    <property type="term" value="C:membrane"/>
    <property type="evidence" value="ECO:0007669"/>
    <property type="project" value="UniProtKB-SubCell"/>
</dbReference>
<comment type="cofactor">
    <cofactor evidence="1">
        <name>Mg(2+)</name>
        <dbReference type="ChEBI" id="CHEBI:18420"/>
    </cofactor>
</comment>
<dbReference type="eggNOG" id="COG0318">
    <property type="taxonomic scope" value="Bacteria"/>
</dbReference>
<keyword evidence="5" id="KW-0547">Nucleotide-binding</keyword>
<protein>
    <recommendedName>
        <fullName evidence="10">Long-chain-fatty-acid--CoA ligase</fullName>
        <ecNumber evidence="9">6.2.1.3</ecNumber>
    </recommendedName>
    <alternativeName>
        <fullName evidence="11">Long-chain acyl-CoA synthetase</fullName>
    </alternativeName>
</protein>
<dbReference type="InterPro" id="IPR000873">
    <property type="entry name" value="AMP-dep_synth/lig_dom"/>
</dbReference>
<evidence type="ECO:0000256" key="1">
    <source>
        <dbReference type="ARBA" id="ARBA00001946"/>
    </source>
</evidence>
<dbReference type="HOGENOM" id="CLU_000022_59_9_5"/>
<dbReference type="InterPro" id="IPR042099">
    <property type="entry name" value="ANL_N_sf"/>
</dbReference>
<evidence type="ECO:0000256" key="11">
    <source>
        <dbReference type="ARBA" id="ARBA00042773"/>
    </source>
</evidence>
<dbReference type="Pfam" id="PF00501">
    <property type="entry name" value="AMP-binding"/>
    <property type="match status" value="1"/>
</dbReference>
<dbReference type="InterPro" id="IPR020845">
    <property type="entry name" value="AMP-binding_CS"/>
</dbReference>
<evidence type="ECO:0000256" key="3">
    <source>
        <dbReference type="ARBA" id="ARBA00005005"/>
    </source>
</evidence>
<organism evidence="14 15">
    <name type="scientific">Octadecabacter antarcticus 307</name>
    <dbReference type="NCBI Taxonomy" id="391626"/>
    <lineage>
        <taxon>Bacteria</taxon>
        <taxon>Pseudomonadati</taxon>
        <taxon>Pseudomonadota</taxon>
        <taxon>Alphaproteobacteria</taxon>
        <taxon>Rhodobacterales</taxon>
        <taxon>Roseobacteraceae</taxon>
        <taxon>Octadecabacter</taxon>
    </lineage>
</organism>
<keyword evidence="15" id="KW-1185">Reference proteome</keyword>
<evidence type="ECO:0000256" key="10">
    <source>
        <dbReference type="ARBA" id="ARBA00039545"/>
    </source>
</evidence>
<dbReference type="InterPro" id="IPR045851">
    <property type="entry name" value="AMP-bd_C_sf"/>
</dbReference>
<gene>
    <name evidence="14" type="primary">fadD</name>
    <name evidence="14" type="ORF">OAN307_c36310</name>
</gene>
<evidence type="ECO:0000256" key="2">
    <source>
        <dbReference type="ARBA" id="ARBA00004170"/>
    </source>
</evidence>
<comment type="pathway">
    <text evidence="3">Lipid metabolism; fatty acid beta-oxidation.</text>
</comment>
<evidence type="ECO:0000313" key="15">
    <source>
        <dbReference type="Proteomes" id="UP000005307"/>
    </source>
</evidence>
<reference evidence="14 15" key="1">
    <citation type="journal article" date="2013" name="PLoS ONE">
        <title>Poles Apart: Arctic and Antarctic Octadecabacter strains Share High Genome Plasticity and a New Type of Xanthorhodopsin.</title>
        <authorList>
            <person name="Vollmers J."/>
            <person name="Voget S."/>
            <person name="Dietrich S."/>
            <person name="Gollnow K."/>
            <person name="Smits M."/>
            <person name="Meyer K."/>
            <person name="Brinkhoff T."/>
            <person name="Simon M."/>
            <person name="Daniel R."/>
        </authorList>
    </citation>
    <scope>NUCLEOTIDE SEQUENCE [LARGE SCALE GENOMIC DNA]</scope>
    <source>
        <strain evidence="14 15">307</strain>
    </source>
</reference>
<comment type="subcellular location">
    <subcellularLocation>
        <location evidence="2">Membrane</location>
        <topology evidence="2">Peripheral membrane protein</topology>
    </subcellularLocation>
</comment>
<evidence type="ECO:0000256" key="6">
    <source>
        <dbReference type="ARBA" id="ARBA00022840"/>
    </source>
</evidence>
<dbReference type="SUPFAM" id="SSF56801">
    <property type="entry name" value="Acetyl-CoA synthetase-like"/>
    <property type="match status" value="1"/>
</dbReference>
<evidence type="ECO:0000256" key="9">
    <source>
        <dbReference type="ARBA" id="ARBA00026121"/>
    </source>
</evidence>
<evidence type="ECO:0000313" key="14">
    <source>
        <dbReference type="EMBL" id="AGI69100.1"/>
    </source>
</evidence>
<dbReference type="CDD" id="cd05936">
    <property type="entry name" value="FC-FACS_FadD_like"/>
    <property type="match status" value="1"/>
</dbReference>
<evidence type="ECO:0000259" key="12">
    <source>
        <dbReference type="Pfam" id="PF00501"/>
    </source>
</evidence>
<dbReference type="PROSITE" id="PS00455">
    <property type="entry name" value="AMP_BINDING"/>
    <property type="match status" value="1"/>
</dbReference>
<dbReference type="InterPro" id="IPR050237">
    <property type="entry name" value="ATP-dep_AMP-bd_enzyme"/>
</dbReference>
<dbReference type="Proteomes" id="UP000005307">
    <property type="component" value="Chromosome"/>
</dbReference>
<dbReference type="AlphaFoldDB" id="M9RGZ3"/>
<dbReference type="PANTHER" id="PTHR43767:SF8">
    <property type="entry name" value="LONG-CHAIN-FATTY-ACID--COA LIGASE"/>
    <property type="match status" value="1"/>
</dbReference>
<feature type="domain" description="AMP-dependent synthetase/ligase" evidence="12">
    <location>
        <begin position="38"/>
        <end position="432"/>
    </location>
</feature>
<dbReference type="InterPro" id="IPR025110">
    <property type="entry name" value="AMP-bd_C"/>
</dbReference>
<keyword evidence="8" id="KW-0472">Membrane</keyword>
<dbReference type="KEGG" id="oat:OAN307_c36310"/>
<dbReference type="Pfam" id="PF13193">
    <property type="entry name" value="AMP-binding_C"/>
    <property type="match status" value="1"/>
</dbReference>
<dbReference type="GO" id="GO:0004467">
    <property type="term" value="F:long-chain fatty acid-CoA ligase activity"/>
    <property type="evidence" value="ECO:0007669"/>
    <property type="project" value="UniProtKB-EC"/>
</dbReference>
<keyword evidence="6" id="KW-0067">ATP-binding</keyword>
<dbReference type="PANTHER" id="PTHR43767">
    <property type="entry name" value="LONG-CHAIN-FATTY-ACID--COA LIGASE"/>
    <property type="match status" value="1"/>
</dbReference>
<evidence type="ECO:0000256" key="5">
    <source>
        <dbReference type="ARBA" id="ARBA00022741"/>
    </source>
</evidence>
<keyword evidence="7" id="KW-0460">Magnesium</keyword>
<evidence type="ECO:0000256" key="4">
    <source>
        <dbReference type="ARBA" id="ARBA00022598"/>
    </source>
</evidence>
<dbReference type="RefSeq" id="WP_015501058.1">
    <property type="nucleotide sequence ID" value="NC_020911.1"/>
</dbReference>
<dbReference type="GO" id="GO:0005524">
    <property type="term" value="F:ATP binding"/>
    <property type="evidence" value="ECO:0007669"/>
    <property type="project" value="UniProtKB-KW"/>
</dbReference>
<dbReference type="STRING" id="391626.OAN307_c36310"/>
<evidence type="ECO:0000259" key="13">
    <source>
        <dbReference type="Pfam" id="PF13193"/>
    </source>
</evidence>
<sequence length="578" mass="63457">MSEQHKPWTAYYGPSVRKEIETAHYRTIGDMVSAVAHLYAKKPAFTTCLPNGMNGTLTFAQVDEMSNGLAVYLRETAGLEKGDRVALQVPNGLSFPVAAFAILKAGCVLVNVNPLYTAEEMARQFADAEPQALIVVDMFADKLTQALKGHPIPNIIITQVAEFFPAMPRSIVRLVQKHWDRTLAPIDLTHIRLPEAIEAGRQKSVSKEITVEAYREALLPDDIACLQYTGGTTGVSKGAMLTHKNLLMNMEQSMEMITGVEKGREVALTALPLYHIFAFTVNLLGFYYLGGRNILIPNPRPLTNLKRAMENYPITWMSGVNTLFNGLSNETWFQDSPPKHLKFASAGGMALQSSVAEVWEKVTGKPVLEGYGLTESSPVITFNPLGKMRPNSIGIPVPSTELRCLDEDGKDVPQGQPGELAARGPQIMKGYWKKPDDTAKIMQGDWLLTGDIGIMDKGGYFSIVDRKKDLVLVSGFNVYPNEIEDCLTRHPGILEAAVIGVPDGASGEAVKAFVVLSDQSLSSATIRAYCKEHLTGYKVPKMVEFRDDLPKSNVGKILRKDLRSEEFAPENGAQRNAS</sequence>
<keyword evidence="4 14" id="KW-0436">Ligase</keyword>
<dbReference type="Gene3D" id="3.30.300.30">
    <property type="match status" value="1"/>
</dbReference>
<dbReference type="EC" id="6.2.1.3" evidence="9"/>
<dbReference type="FunFam" id="3.30.300.30:FF:000006">
    <property type="entry name" value="Long-chain-fatty-acid--CoA ligase FadD"/>
    <property type="match status" value="1"/>
</dbReference>
<dbReference type="Gene3D" id="3.40.50.12780">
    <property type="entry name" value="N-terminal domain of ligase-like"/>
    <property type="match status" value="1"/>
</dbReference>
<accession>M9RGZ3</accession>
<dbReference type="OrthoDB" id="9803968at2"/>
<name>M9RGZ3_9RHOB</name>
<feature type="domain" description="AMP-binding enzyme C-terminal" evidence="13">
    <location>
        <begin position="482"/>
        <end position="556"/>
    </location>
</feature>
<dbReference type="EMBL" id="CP003740">
    <property type="protein sequence ID" value="AGI69100.1"/>
    <property type="molecule type" value="Genomic_DNA"/>
</dbReference>
<evidence type="ECO:0000256" key="8">
    <source>
        <dbReference type="ARBA" id="ARBA00023136"/>
    </source>
</evidence>